<dbReference type="EMBL" id="CABWMH010000052">
    <property type="protein sequence ID" value="VXC59678.1"/>
    <property type="molecule type" value="Genomic_DNA"/>
</dbReference>
<evidence type="ECO:0000313" key="2">
    <source>
        <dbReference type="Proteomes" id="UP000433737"/>
    </source>
</evidence>
<name>A0AAX3JC77_9GAMM</name>
<sequence>MLHSEARAKSERSIHTINDNTRVFDTIESRSLLADTVQVRSMLSRTHKESQHFIVTLLSDVMHAQDTEVVKPLAELAIRDNKVRFTVKPKKQYPNLRINEEILHMIEKSIAHFMKDKFSTKVLVSTDMNRDGVKEWHLL</sequence>
<accession>A0AAX3JC77</accession>
<gene>
    <name evidence="1" type="ORF">PANT111_560054</name>
</gene>
<comment type="caution">
    <text evidence="1">The sequence shown here is derived from an EMBL/GenBank/DDBJ whole genome shotgun (WGS) entry which is preliminary data.</text>
</comment>
<dbReference type="RefSeq" id="WP_159224232.1">
    <property type="nucleotide sequence ID" value="NZ_LR733503.1"/>
</dbReference>
<proteinExistence type="predicted"/>
<protein>
    <submittedName>
        <fullName evidence="1">Uncharacterized protein</fullName>
    </submittedName>
</protein>
<evidence type="ECO:0000313" key="1">
    <source>
        <dbReference type="EMBL" id="VXC59678.1"/>
    </source>
</evidence>
<organism evidence="1 2">
    <name type="scientific">Pantoea brenneri</name>
    <dbReference type="NCBI Taxonomy" id="472694"/>
    <lineage>
        <taxon>Bacteria</taxon>
        <taxon>Pseudomonadati</taxon>
        <taxon>Pseudomonadota</taxon>
        <taxon>Gammaproteobacteria</taxon>
        <taxon>Enterobacterales</taxon>
        <taxon>Erwiniaceae</taxon>
        <taxon>Pantoea</taxon>
    </lineage>
</organism>
<dbReference type="Proteomes" id="UP000433737">
    <property type="component" value="Unassembled WGS sequence"/>
</dbReference>
<dbReference type="AlphaFoldDB" id="A0AAX3JC77"/>
<reference evidence="1 2" key="1">
    <citation type="submission" date="2019-10" db="EMBL/GenBank/DDBJ databases">
        <authorList>
            <person name="Karimi E."/>
        </authorList>
    </citation>
    <scope>NUCLEOTIDE SEQUENCE [LARGE SCALE GENOMIC DNA]</scope>
    <source>
        <strain evidence="1">Pantoea sp. 111</strain>
    </source>
</reference>